<feature type="region of interest" description="Disordered" evidence="1">
    <location>
        <begin position="256"/>
        <end position="329"/>
    </location>
</feature>
<dbReference type="CDD" id="cd11614">
    <property type="entry name" value="SAF_CpaB_FlgA_like"/>
    <property type="match status" value="1"/>
</dbReference>
<evidence type="ECO:0000313" key="3">
    <source>
        <dbReference type="EMBL" id="MFD0949223.1"/>
    </source>
</evidence>
<dbReference type="NCBIfam" id="TIGR03177">
    <property type="entry name" value="pilus_cpaB"/>
    <property type="match status" value="1"/>
</dbReference>
<evidence type="ECO:0000313" key="4">
    <source>
        <dbReference type="Proteomes" id="UP001597044"/>
    </source>
</evidence>
<organism evidence="3 4">
    <name type="scientific">Paraperlucidibaca wandonensis</name>
    <dbReference type="NCBI Taxonomy" id="1268273"/>
    <lineage>
        <taxon>Bacteria</taxon>
        <taxon>Pseudomonadati</taxon>
        <taxon>Pseudomonadota</taxon>
        <taxon>Gammaproteobacteria</taxon>
        <taxon>Moraxellales</taxon>
        <taxon>Moraxellaceae</taxon>
        <taxon>Paraperlucidibaca</taxon>
    </lineage>
</organism>
<dbReference type="InterPro" id="IPR031571">
    <property type="entry name" value="RcpC_dom"/>
</dbReference>
<protein>
    <submittedName>
        <fullName evidence="3">Flp pilus assembly protein CpaB</fullName>
    </submittedName>
</protein>
<evidence type="ECO:0000256" key="1">
    <source>
        <dbReference type="SAM" id="MobiDB-lite"/>
    </source>
</evidence>
<gene>
    <name evidence="3" type="primary">cpaB</name>
    <name evidence="3" type="ORF">ACFQ0F_02270</name>
</gene>
<accession>A0ABW3HCQ3</accession>
<feature type="domain" description="Flp pilus assembly protein RcpC/CpaB" evidence="2">
    <location>
        <begin position="124"/>
        <end position="239"/>
    </location>
</feature>
<reference evidence="4" key="1">
    <citation type="journal article" date="2019" name="Int. J. Syst. Evol. Microbiol.">
        <title>The Global Catalogue of Microorganisms (GCM) 10K type strain sequencing project: providing services to taxonomists for standard genome sequencing and annotation.</title>
        <authorList>
            <consortium name="The Broad Institute Genomics Platform"/>
            <consortium name="The Broad Institute Genome Sequencing Center for Infectious Disease"/>
            <person name="Wu L."/>
            <person name="Ma J."/>
        </authorList>
    </citation>
    <scope>NUCLEOTIDE SEQUENCE [LARGE SCALE GENOMIC DNA]</scope>
    <source>
        <strain evidence="4">CCUG 63419</strain>
    </source>
</reference>
<comment type="caution">
    <text evidence="3">The sequence shown here is derived from an EMBL/GenBank/DDBJ whole genome shotgun (WGS) entry which is preliminary data.</text>
</comment>
<sequence>MSMNSRVMMLLALLLIIGAGVAGYLGYKTTEDAKQVALAAEQQVVEAKKKAEITVPGKESVVVLKQDVGLYHVLTAEDLTIDYLKVVPPRSFRKIEEALDQPVHTELLAGTILELGHLQPGSDVARLLRVGERAVAIPVSEVIGSGGFVQPGDLVDVLLFLRGEQGGKDSAQIAMQSLRVVSFGSEIISSGGGVEQTDAKAARKEARGRASTAVLAVTEKDAPRLLLISTLGTLRLAIRPTAETLADSQAAIAEANADPKKAAEHQIGDSVAKQTSVPSKQQREFALESEFQPTSAKPRAPARARSAPSAPKDPPVLIYRGLNAQQATQ</sequence>
<proteinExistence type="predicted"/>
<feature type="compositionally biased region" description="Low complexity" evidence="1">
    <location>
        <begin position="295"/>
        <end position="310"/>
    </location>
</feature>
<evidence type="ECO:0000259" key="2">
    <source>
        <dbReference type="Pfam" id="PF16976"/>
    </source>
</evidence>
<dbReference type="RefSeq" id="WP_379068648.1">
    <property type="nucleotide sequence ID" value="NZ_JBHTIT010000001.1"/>
</dbReference>
<feature type="compositionally biased region" description="Basic and acidic residues" evidence="1">
    <location>
        <begin position="257"/>
        <end position="267"/>
    </location>
</feature>
<dbReference type="Proteomes" id="UP001597044">
    <property type="component" value="Unassembled WGS sequence"/>
</dbReference>
<dbReference type="Pfam" id="PF16976">
    <property type="entry name" value="RcpC"/>
    <property type="match status" value="1"/>
</dbReference>
<name>A0ABW3HCQ3_9GAMM</name>
<keyword evidence="4" id="KW-1185">Reference proteome</keyword>
<dbReference type="EMBL" id="JBHTIT010000001">
    <property type="protein sequence ID" value="MFD0949223.1"/>
    <property type="molecule type" value="Genomic_DNA"/>
</dbReference>
<dbReference type="InterPro" id="IPR017592">
    <property type="entry name" value="Pilus_assmbl_Flp-typ_CpaB"/>
</dbReference>